<dbReference type="AlphaFoldDB" id="A0AAJ5VWW7"/>
<evidence type="ECO:0000313" key="2">
    <source>
        <dbReference type="EMBL" id="WEK05695.1"/>
    </source>
</evidence>
<evidence type="ECO:0000313" key="3">
    <source>
        <dbReference type="Proteomes" id="UP001217476"/>
    </source>
</evidence>
<accession>A0AAJ5VWW7</accession>
<protein>
    <submittedName>
        <fullName evidence="2">Uncharacterized protein</fullName>
    </submittedName>
</protein>
<proteinExistence type="predicted"/>
<dbReference type="EMBL" id="CP119312">
    <property type="protein sequence ID" value="WEK05695.1"/>
    <property type="molecule type" value="Genomic_DNA"/>
</dbReference>
<keyword evidence="1" id="KW-1133">Transmembrane helix</keyword>
<dbReference type="Proteomes" id="UP001217476">
    <property type="component" value="Chromosome"/>
</dbReference>
<name>A0AAJ5VWW7_9HYPH</name>
<keyword evidence="1" id="KW-0472">Membrane</keyword>
<keyword evidence="1" id="KW-0812">Transmembrane</keyword>
<reference evidence="2" key="1">
    <citation type="submission" date="2023-03" db="EMBL/GenBank/DDBJ databases">
        <title>Andean soil-derived lignocellulolytic bacterial consortium as a source of novel taxa and putative plastic-active enzymes.</title>
        <authorList>
            <person name="Diaz-Garcia L."/>
            <person name="Chuvochina M."/>
            <person name="Feuerriegel G."/>
            <person name="Bunk B."/>
            <person name="Sproer C."/>
            <person name="Streit W.R."/>
            <person name="Rodriguez L.M."/>
            <person name="Overmann J."/>
            <person name="Jimenez D.J."/>
        </authorList>
    </citation>
    <scope>NUCLEOTIDE SEQUENCE</scope>
    <source>
        <strain evidence="2">MAG 4196</strain>
    </source>
</reference>
<evidence type="ECO:0000256" key="1">
    <source>
        <dbReference type="SAM" id="Phobius"/>
    </source>
</evidence>
<gene>
    <name evidence="2" type="ORF">P0Y65_05425</name>
</gene>
<sequence length="79" mass="8864">MLEVALVVYAAIAMFFLLMSRSEKRRTGEKNTISGLVLSLAWPGLLIAVAIQALVIKLRNPSRRREAQRPVKLETQKSN</sequence>
<feature type="transmembrane region" description="Helical" evidence="1">
    <location>
        <begin position="32"/>
        <end position="56"/>
    </location>
</feature>
<organism evidence="2 3">
    <name type="scientific">Candidatus Devosia phytovorans</name>
    <dbReference type="NCBI Taxonomy" id="3121372"/>
    <lineage>
        <taxon>Bacteria</taxon>
        <taxon>Pseudomonadati</taxon>
        <taxon>Pseudomonadota</taxon>
        <taxon>Alphaproteobacteria</taxon>
        <taxon>Hyphomicrobiales</taxon>
        <taxon>Devosiaceae</taxon>
        <taxon>Devosia</taxon>
    </lineage>
</organism>